<feature type="transmembrane region" description="Helical" evidence="1">
    <location>
        <begin position="322"/>
        <end position="341"/>
    </location>
</feature>
<comment type="caution">
    <text evidence="2">The sequence shown here is derived from an EMBL/GenBank/DDBJ whole genome shotgun (WGS) entry which is preliminary data.</text>
</comment>
<gene>
    <name evidence="2" type="ORF">ACE5IX_04520</name>
</gene>
<evidence type="ECO:0000256" key="1">
    <source>
        <dbReference type="SAM" id="Phobius"/>
    </source>
</evidence>
<feature type="transmembrane region" description="Helical" evidence="1">
    <location>
        <begin position="159"/>
        <end position="184"/>
    </location>
</feature>
<evidence type="ECO:0008006" key="4">
    <source>
        <dbReference type="Google" id="ProtNLM"/>
    </source>
</evidence>
<name>A0ABV5BKB0_9LEPT</name>
<feature type="transmembrane region" description="Helical" evidence="1">
    <location>
        <begin position="196"/>
        <end position="217"/>
    </location>
</feature>
<sequence>MRKEFKDNIKKILKVIVAAVLFVVAAHNVGRILYHAKFEALHLRTIFFDLSYRDISAAHLFDSFFSPYHLYFLNIQLDGGAFRKYFESITKLSGVLLFVFAYLKFDLKAAIIFGALYLLHPIYLIQSTWIAFPDTYTLLFSILLIIIYLGNWKETFKKIAFLLIVILGLYNHYYQFMFIAGFLTLLYVRDDLKGKYSYLILLLVALLFARYSSIFLFEMKGALVKDYRVGVLASLTWDKMLELNTRNFFGSLFSLFFGLLPFFVWNTVKTKNYIILIFFAICYAITWWTFDTTRVFVHLFFPVWIYTMMEKYSTEDDHRVDFILLAFALIFTYFFDLYYSWNGDLIYLN</sequence>
<evidence type="ECO:0000313" key="3">
    <source>
        <dbReference type="Proteomes" id="UP001580391"/>
    </source>
</evidence>
<protein>
    <recommendedName>
        <fullName evidence="4">EpsG family protein</fullName>
    </recommendedName>
</protein>
<dbReference type="Proteomes" id="UP001580391">
    <property type="component" value="Unassembled WGS sequence"/>
</dbReference>
<dbReference type="EMBL" id="JBHILJ010000001">
    <property type="protein sequence ID" value="MFB5735757.1"/>
    <property type="molecule type" value="Genomic_DNA"/>
</dbReference>
<feature type="transmembrane region" description="Helical" evidence="1">
    <location>
        <begin position="12"/>
        <end position="34"/>
    </location>
</feature>
<proteinExistence type="predicted"/>
<keyword evidence="3" id="KW-1185">Reference proteome</keyword>
<feature type="transmembrane region" description="Helical" evidence="1">
    <location>
        <begin position="135"/>
        <end position="152"/>
    </location>
</feature>
<accession>A0ABV5BKB0</accession>
<feature type="transmembrane region" description="Helical" evidence="1">
    <location>
        <begin position="274"/>
        <end position="301"/>
    </location>
</feature>
<organism evidence="2 3">
    <name type="scientific">Leptospira wolffii</name>
    <dbReference type="NCBI Taxonomy" id="409998"/>
    <lineage>
        <taxon>Bacteria</taxon>
        <taxon>Pseudomonadati</taxon>
        <taxon>Spirochaetota</taxon>
        <taxon>Spirochaetia</taxon>
        <taxon>Leptospirales</taxon>
        <taxon>Leptospiraceae</taxon>
        <taxon>Leptospira</taxon>
    </lineage>
</organism>
<feature type="transmembrane region" description="Helical" evidence="1">
    <location>
        <begin position="248"/>
        <end position="268"/>
    </location>
</feature>
<reference evidence="2 3" key="1">
    <citation type="submission" date="2024-09" db="EMBL/GenBank/DDBJ databases">
        <title>Taxonomic and Genotyping Characterization of Leptospira Strains isolated from Multiple Sources in Colombia highlights the importance of intermediate species.</title>
        <authorList>
            <person name="Torres Higuera L."/>
            <person name="Rojas Tapias D."/>
            <person name="Jimenez Velasquez S."/>
            <person name="Renjifo Ibanez C."/>
        </authorList>
    </citation>
    <scope>NUCLEOTIDE SEQUENCE [LARGE SCALE GENOMIC DNA]</scope>
    <source>
        <strain evidence="2 3">Lep080</strain>
    </source>
</reference>
<keyword evidence="1" id="KW-0812">Transmembrane</keyword>
<dbReference type="RefSeq" id="WP_375516666.1">
    <property type="nucleotide sequence ID" value="NZ_JBHILI010000001.1"/>
</dbReference>
<keyword evidence="1" id="KW-1133">Transmembrane helix</keyword>
<evidence type="ECO:0000313" key="2">
    <source>
        <dbReference type="EMBL" id="MFB5735757.1"/>
    </source>
</evidence>
<keyword evidence="1" id="KW-0472">Membrane</keyword>